<evidence type="ECO:0000313" key="2">
    <source>
        <dbReference type="EMBL" id="KAJ2778393.1"/>
    </source>
</evidence>
<evidence type="ECO:0000256" key="1">
    <source>
        <dbReference type="SAM" id="MobiDB-lite"/>
    </source>
</evidence>
<gene>
    <name evidence="2" type="ORF">GGI15_004189</name>
</gene>
<reference evidence="2" key="1">
    <citation type="submission" date="2022-07" db="EMBL/GenBank/DDBJ databases">
        <title>Phylogenomic reconstructions and comparative analyses of Kickxellomycotina fungi.</title>
        <authorList>
            <person name="Reynolds N.K."/>
            <person name="Stajich J.E."/>
            <person name="Barry K."/>
            <person name="Grigoriev I.V."/>
            <person name="Crous P."/>
            <person name="Smith M.E."/>
        </authorList>
    </citation>
    <scope>NUCLEOTIDE SEQUENCE</scope>
    <source>
        <strain evidence="2">BCRC 34489</strain>
    </source>
</reference>
<comment type="caution">
    <text evidence="2">The sequence shown here is derived from an EMBL/GenBank/DDBJ whole genome shotgun (WGS) entry which is preliminary data.</text>
</comment>
<proteinExistence type="predicted"/>
<dbReference type="AlphaFoldDB" id="A0A9W8LG06"/>
<dbReference type="Proteomes" id="UP001140172">
    <property type="component" value="Unassembled WGS sequence"/>
</dbReference>
<feature type="region of interest" description="Disordered" evidence="1">
    <location>
        <begin position="1"/>
        <end position="56"/>
    </location>
</feature>
<keyword evidence="3" id="KW-1185">Reference proteome</keyword>
<sequence length="241" mass="27459">EDEHQTPVKNEHQTPVKNEHQTPVKDESQTPIKDEHQTPVEDEHQTSAENIRIQRKKTRGALSLNADIKTKLRSNMSNKSKINGIVSGLASVCLLHGGEKKTWYKNDQGMEVPMSELKILITNHKHRLWEEANEHENGVVDNHHSSFFDLITHIEEQGRDTNLLTNFFYIVVSGMYWAGVKQLCPDLEDDAIMPINVKPSGYSGGAPHEEPIEIILTQSYFHVLGKVQNVAILNWMHTHLH</sequence>
<feature type="non-terminal residue" evidence="2">
    <location>
        <position position="1"/>
    </location>
</feature>
<evidence type="ECO:0000313" key="3">
    <source>
        <dbReference type="Proteomes" id="UP001140172"/>
    </source>
</evidence>
<organism evidence="2 3">
    <name type="scientific">Coemansia interrupta</name>
    <dbReference type="NCBI Taxonomy" id="1126814"/>
    <lineage>
        <taxon>Eukaryota</taxon>
        <taxon>Fungi</taxon>
        <taxon>Fungi incertae sedis</taxon>
        <taxon>Zoopagomycota</taxon>
        <taxon>Kickxellomycotina</taxon>
        <taxon>Kickxellomycetes</taxon>
        <taxon>Kickxellales</taxon>
        <taxon>Kickxellaceae</taxon>
        <taxon>Coemansia</taxon>
    </lineage>
</organism>
<accession>A0A9W8LG06</accession>
<dbReference type="EMBL" id="JANBUM010000353">
    <property type="protein sequence ID" value="KAJ2778393.1"/>
    <property type="molecule type" value="Genomic_DNA"/>
</dbReference>
<feature type="compositionally biased region" description="Basic and acidic residues" evidence="1">
    <location>
        <begin position="1"/>
        <end position="46"/>
    </location>
</feature>
<protein>
    <submittedName>
        <fullName evidence="2">Uncharacterized protein</fullName>
    </submittedName>
</protein>
<name>A0A9W8LG06_9FUNG</name>